<dbReference type="InterPro" id="IPR014017">
    <property type="entry name" value="DNA_helicase_UvrD-like_C"/>
</dbReference>
<reference evidence="11" key="1">
    <citation type="journal article" date="2023" name="Int. J. Syst. Evol. Microbiol.">
        <title>&lt;i&gt;Holtiella tumoricola&lt;/i&gt; gen. nov. sp. nov., isolated from a human clinical sample.</title>
        <authorList>
            <person name="Allen-Vercoe E."/>
            <person name="Daigneault M.C."/>
            <person name="Vancuren S.J."/>
            <person name="Cochrane K."/>
            <person name="O'Neal L.L."/>
            <person name="Sankaranarayanan K."/>
            <person name="Lawson P.A."/>
        </authorList>
    </citation>
    <scope>NUCLEOTIDE SEQUENCE</scope>
    <source>
        <strain evidence="11">CC70A</strain>
    </source>
</reference>
<dbReference type="PANTHER" id="PTHR11070:SF45">
    <property type="entry name" value="DNA 3'-5' HELICASE"/>
    <property type="match status" value="1"/>
</dbReference>
<dbReference type="PANTHER" id="PTHR11070">
    <property type="entry name" value="UVRD / RECB / PCRA DNA HELICASE FAMILY MEMBER"/>
    <property type="match status" value="1"/>
</dbReference>
<dbReference type="Gene3D" id="3.40.50.300">
    <property type="entry name" value="P-loop containing nucleotide triphosphate hydrolases"/>
    <property type="match status" value="2"/>
</dbReference>
<comment type="catalytic activity">
    <reaction evidence="8">
        <text>ATP + H2O = ADP + phosphate + H(+)</text>
        <dbReference type="Rhea" id="RHEA:13065"/>
        <dbReference type="ChEBI" id="CHEBI:15377"/>
        <dbReference type="ChEBI" id="CHEBI:15378"/>
        <dbReference type="ChEBI" id="CHEBI:30616"/>
        <dbReference type="ChEBI" id="CHEBI:43474"/>
        <dbReference type="ChEBI" id="CHEBI:456216"/>
        <dbReference type="EC" id="5.6.2.4"/>
    </reaction>
</comment>
<evidence type="ECO:0000313" key="12">
    <source>
        <dbReference type="Proteomes" id="UP001169242"/>
    </source>
</evidence>
<dbReference type="InterPro" id="IPR027417">
    <property type="entry name" value="P-loop_NTPase"/>
</dbReference>
<sequence length="806" mass="92410">MHLNREQLKLAENGAMGHALIRGIAGSGKTTVGVRRITYLLENYCYESDKILFITYNRSLSKYIEYLYKKMETAVNISLFDTEESKDPNVEVKTIDALALKYFSKYNVLSQKNATIAWQIPNSLVQEAIATVKEAYPNCKFLNNQHFKFLKDEIAWIKGCGYTTLEAYQNADRIGRSLGSEEEGPSKLYKQSTNREAIYSLLKEIDRRLFENNQVDGLTANIMALKYIVKHGAEERYQHIIIDEAQDLTKVQLELISALKAEQEESSILFLMDVAQSIYPHAWLTKGRTFKSIGYDMTGKGYKLNKNYRTTTEISQCAYSLLSKELEIVEDENFVKPTLIERHGEYPVYRHFESSKEQTNYVIRLINALKKSYNLKDIAIVSRTNKALELLQEVLDEAHMPSLLFKNNKEVDFGKEEIKLLTMHSVKGLEFKIVILIELNKNIIPYTQSGLTEEEAKEEEKMDRKLLYVGMTRAQESLYLCSYGEASKFIKDIDKKFLTMQNGSRMNAFYQLPYEQYLFIEKIKNKHEQEESIRQWVLAELINNYGYPKELLQVEYPVRSFSQVGLVDIAVINSNNQMPHLFVEVKQRNVAIEEAVAQLKSYMNVSNVTYGIATNGKEILFLDQQFNEIKDIPVCDITLLPTTMERYIYVDKGSYRNYPFERDINVAEIITEEGTFSEDTLQNIKIYSDIAAGMPIEIVDEIKGNFRLPKEWTKERPGLYILNVRGDSMLGAGIESGDMVVIDGEQVVSTNDIGAVYYNGATTLKRVVPMGDSILLMSENPEYEPIQISEGDFKVMGKLVGVIKKV</sequence>
<dbReference type="Pfam" id="PF00580">
    <property type="entry name" value="UvrD-helicase"/>
    <property type="match status" value="1"/>
</dbReference>
<name>A0AA42DRC9_9FIRM</name>
<feature type="binding site" evidence="9">
    <location>
        <begin position="23"/>
        <end position="30"/>
    </location>
    <ligand>
        <name>ATP</name>
        <dbReference type="ChEBI" id="CHEBI:30616"/>
    </ligand>
</feature>
<organism evidence="11 12">
    <name type="scientific">Holtiella tumoricola</name>
    <dbReference type="NCBI Taxonomy" id="3018743"/>
    <lineage>
        <taxon>Bacteria</taxon>
        <taxon>Bacillati</taxon>
        <taxon>Bacillota</taxon>
        <taxon>Clostridia</taxon>
        <taxon>Lachnospirales</taxon>
        <taxon>Cellulosilyticaceae</taxon>
        <taxon>Holtiella</taxon>
    </lineage>
</organism>
<dbReference type="GO" id="GO:0000725">
    <property type="term" value="P:recombinational repair"/>
    <property type="evidence" value="ECO:0007669"/>
    <property type="project" value="TreeGrafter"/>
</dbReference>
<feature type="domain" description="UvrD-like helicase ATP-binding" evidence="10">
    <location>
        <begin position="2"/>
        <end position="311"/>
    </location>
</feature>
<gene>
    <name evidence="11" type="ORF">PBV87_21425</name>
</gene>
<keyword evidence="1 9" id="KW-0547">Nucleotide-binding</keyword>
<evidence type="ECO:0000256" key="6">
    <source>
        <dbReference type="ARBA" id="ARBA00034617"/>
    </source>
</evidence>
<dbReference type="InterPro" id="IPR039418">
    <property type="entry name" value="LexA-like"/>
</dbReference>
<dbReference type="Pfam" id="PF00717">
    <property type="entry name" value="Peptidase_S24"/>
    <property type="match status" value="1"/>
</dbReference>
<dbReference type="InterPro" id="IPR029464">
    <property type="entry name" value="HSDR_N"/>
</dbReference>
<dbReference type="GO" id="GO:0016787">
    <property type="term" value="F:hydrolase activity"/>
    <property type="evidence" value="ECO:0007669"/>
    <property type="project" value="UniProtKB-UniRule"/>
</dbReference>
<dbReference type="SUPFAM" id="SSF51306">
    <property type="entry name" value="LexA/Signal peptidase"/>
    <property type="match status" value="1"/>
</dbReference>
<dbReference type="InterPro" id="IPR036286">
    <property type="entry name" value="LexA/Signal_pep-like_sf"/>
</dbReference>
<dbReference type="CDD" id="cd06529">
    <property type="entry name" value="S24_LexA-like"/>
    <property type="match status" value="1"/>
</dbReference>
<evidence type="ECO:0000256" key="8">
    <source>
        <dbReference type="ARBA" id="ARBA00048988"/>
    </source>
</evidence>
<dbReference type="RefSeq" id="WP_271013691.1">
    <property type="nucleotide sequence ID" value="NZ_JAQIFT010000069.1"/>
</dbReference>
<dbReference type="SUPFAM" id="SSF52540">
    <property type="entry name" value="P-loop containing nucleoside triphosphate hydrolases"/>
    <property type="match status" value="1"/>
</dbReference>
<dbReference type="GO" id="GO:0003677">
    <property type="term" value="F:DNA binding"/>
    <property type="evidence" value="ECO:0007669"/>
    <property type="project" value="InterPro"/>
</dbReference>
<comment type="caution">
    <text evidence="11">The sequence shown here is derived from an EMBL/GenBank/DDBJ whole genome shotgun (WGS) entry which is preliminary data.</text>
</comment>
<evidence type="ECO:0000313" key="11">
    <source>
        <dbReference type="EMBL" id="MDA3734039.1"/>
    </source>
</evidence>
<evidence type="ECO:0000256" key="9">
    <source>
        <dbReference type="PROSITE-ProRule" id="PRU00560"/>
    </source>
</evidence>
<evidence type="ECO:0000256" key="2">
    <source>
        <dbReference type="ARBA" id="ARBA00022801"/>
    </source>
</evidence>
<evidence type="ECO:0000256" key="3">
    <source>
        <dbReference type="ARBA" id="ARBA00022806"/>
    </source>
</evidence>
<keyword evidence="3 9" id="KW-0347">Helicase</keyword>
<dbReference type="GO" id="GO:0043138">
    <property type="term" value="F:3'-5' DNA helicase activity"/>
    <property type="evidence" value="ECO:0007669"/>
    <property type="project" value="UniProtKB-EC"/>
</dbReference>
<keyword evidence="4 9" id="KW-0067">ATP-binding</keyword>
<dbReference type="Proteomes" id="UP001169242">
    <property type="component" value="Unassembled WGS sequence"/>
</dbReference>
<keyword evidence="5" id="KW-0413">Isomerase</keyword>
<dbReference type="PROSITE" id="PS51198">
    <property type="entry name" value="UVRD_HELICASE_ATP_BIND"/>
    <property type="match status" value="1"/>
</dbReference>
<dbReference type="InterPro" id="IPR000212">
    <property type="entry name" value="DNA_helicase_UvrD/REP"/>
</dbReference>
<keyword evidence="2 9" id="KW-0378">Hydrolase</keyword>
<dbReference type="EMBL" id="JAQIFT010000069">
    <property type="protein sequence ID" value="MDA3734039.1"/>
    <property type="molecule type" value="Genomic_DNA"/>
</dbReference>
<evidence type="ECO:0000259" key="10">
    <source>
        <dbReference type="PROSITE" id="PS51198"/>
    </source>
</evidence>
<dbReference type="InterPro" id="IPR014016">
    <property type="entry name" value="UvrD-like_ATP-bd"/>
</dbReference>
<dbReference type="InterPro" id="IPR015927">
    <property type="entry name" value="Peptidase_S24_S26A/B/C"/>
</dbReference>
<evidence type="ECO:0000256" key="5">
    <source>
        <dbReference type="ARBA" id="ARBA00023235"/>
    </source>
</evidence>
<evidence type="ECO:0000256" key="1">
    <source>
        <dbReference type="ARBA" id="ARBA00022741"/>
    </source>
</evidence>
<accession>A0AA42DRC9</accession>
<evidence type="ECO:0000256" key="7">
    <source>
        <dbReference type="ARBA" id="ARBA00034808"/>
    </source>
</evidence>
<dbReference type="AlphaFoldDB" id="A0AA42DRC9"/>
<comment type="catalytic activity">
    <reaction evidence="6">
        <text>Couples ATP hydrolysis with the unwinding of duplex DNA by translocating in the 3'-5' direction.</text>
        <dbReference type="EC" id="5.6.2.4"/>
    </reaction>
</comment>
<dbReference type="Pfam" id="PF13588">
    <property type="entry name" value="HSDR_N_2"/>
    <property type="match status" value="1"/>
</dbReference>
<dbReference type="CDD" id="cd18807">
    <property type="entry name" value="SF1_C_UvrD"/>
    <property type="match status" value="1"/>
</dbReference>
<proteinExistence type="predicted"/>
<protein>
    <recommendedName>
        <fullName evidence="7">DNA 3'-5' helicase</fullName>
        <ecNumber evidence="7">5.6.2.4</ecNumber>
    </recommendedName>
</protein>
<dbReference type="GO" id="GO:0005524">
    <property type="term" value="F:ATP binding"/>
    <property type="evidence" value="ECO:0007669"/>
    <property type="project" value="UniProtKB-UniRule"/>
</dbReference>
<evidence type="ECO:0000256" key="4">
    <source>
        <dbReference type="ARBA" id="ARBA00022840"/>
    </source>
</evidence>
<dbReference type="Gene3D" id="2.10.109.10">
    <property type="entry name" value="Umud Fragment, subunit A"/>
    <property type="match status" value="1"/>
</dbReference>
<dbReference type="EC" id="5.6.2.4" evidence="7"/>
<dbReference type="Pfam" id="PF13361">
    <property type="entry name" value="UvrD_C"/>
    <property type="match status" value="2"/>
</dbReference>
<keyword evidence="12" id="KW-1185">Reference proteome</keyword>